<dbReference type="STRING" id="999415.HMPREF9943_01221"/>
<dbReference type="InterPro" id="IPR036412">
    <property type="entry name" value="HAD-like_sf"/>
</dbReference>
<sequence length="270" mass="30749">MKEPKIIVLDIDGTLYNDYKEIMPLTKEALMKAQKQGCILVLASGRPASGLYYIASELEMEKYYGLLLCFNGSQIIDLTNQEILFNAPMTIEKAKKVLHHVKKFDVNPMVYKENNLYVEDRNAYMADHEAKLAGLNMIEVDNLEAYLDWETNKVLTSGQPEYLRKVYSQMKEPFDDLNCMFTAPFYYEYTMLGIDKAKGLDIALQKIGYNASDCISFGDAQNDISVIRYASIGVAMGNASDDVKKEADEITLDNNHEGIYHMLKKYISFI</sequence>
<dbReference type="GO" id="GO:0016791">
    <property type="term" value="F:phosphatase activity"/>
    <property type="evidence" value="ECO:0007669"/>
    <property type="project" value="TreeGrafter"/>
</dbReference>
<keyword evidence="2" id="KW-1185">Reference proteome</keyword>
<dbReference type="InterPro" id="IPR000150">
    <property type="entry name" value="Cof"/>
</dbReference>
<proteinExistence type="predicted"/>
<dbReference type="NCBIfam" id="TIGR00099">
    <property type="entry name" value="Cof-subfamily"/>
    <property type="match status" value="1"/>
</dbReference>
<dbReference type="OrthoDB" id="9781413at2"/>
<dbReference type="Pfam" id="PF08282">
    <property type="entry name" value="Hydrolase_3"/>
    <property type="match status" value="1"/>
</dbReference>
<dbReference type="SFLD" id="SFLDG01144">
    <property type="entry name" value="C2.B.4:_PGP_Like"/>
    <property type="match status" value="1"/>
</dbReference>
<dbReference type="SFLD" id="SFLDS00003">
    <property type="entry name" value="Haloacid_Dehalogenase"/>
    <property type="match status" value="1"/>
</dbReference>
<dbReference type="Gene3D" id="3.30.1240.10">
    <property type="match status" value="1"/>
</dbReference>
<dbReference type="eggNOG" id="COG0561">
    <property type="taxonomic scope" value="Bacteria"/>
</dbReference>
<dbReference type="GO" id="GO:0000287">
    <property type="term" value="F:magnesium ion binding"/>
    <property type="evidence" value="ECO:0007669"/>
    <property type="project" value="TreeGrafter"/>
</dbReference>
<dbReference type="PROSITE" id="PS01228">
    <property type="entry name" value="COF_1"/>
    <property type="match status" value="1"/>
</dbReference>
<dbReference type="AlphaFoldDB" id="M2P8K5"/>
<gene>
    <name evidence="1" type="ORF">HMPREF9943_01221</name>
</gene>
<reference evidence="1 2" key="1">
    <citation type="submission" date="2013-02" db="EMBL/GenBank/DDBJ databases">
        <title>The Genome Sequence of Lactobacillus catenaformis F0143.</title>
        <authorList>
            <consortium name="The Broad Institute Genome Sequencing Platform"/>
            <person name="Earl A."/>
            <person name="Ward D."/>
            <person name="Feldgarden M."/>
            <person name="Gevers D."/>
            <person name="Izard J."/>
            <person name="Blanton J.M."/>
            <person name="Mathney J."/>
            <person name="Dewhirst F.E."/>
            <person name="Young S.K."/>
            <person name="Zeng Q."/>
            <person name="Gargeya S."/>
            <person name="Fitzgerald M."/>
            <person name="Haas B."/>
            <person name="Abouelleil A."/>
            <person name="Alvarado L."/>
            <person name="Arachchi H.M."/>
            <person name="Berlin A."/>
            <person name="Chapman S.B."/>
            <person name="Gearin G."/>
            <person name="Goldberg J."/>
            <person name="Griggs A."/>
            <person name="Gujja S."/>
            <person name="Hansen M."/>
            <person name="Heiman D."/>
            <person name="Howarth C."/>
            <person name="Larimer J."/>
            <person name="Lui A."/>
            <person name="MacDonald P.J.P."/>
            <person name="McCowen C."/>
            <person name="Montmayeur A."/>
            <person name="Murphy C."/>
            <person name="Neiman D."/>
            <person name="Pearson M."/>
            <person name="Priest M."/>
            <person name="Roberts A."/>
            <person name="Saif S."/>
            <person name="Shea T."/>
            <person name="Sisk P."/>
            <person name="Stolte C."/>
            <person name="Sykes S."/>
            <person name="Wortman J."/>
            <person name="Nusbaum C."/>
            <person name="Birren B."/>
        </authorList>
    </citation>
    <scope>NUCLEOTIDE SEQUENCE [LARGE SCALE GENOMIC DNA]</scope>
    <source>
        <strain evidence="1 2">OT 569</strain>
    </source>
</reference>
<dbReference type="RefSeq" id="WP_004803151.1">
    <property type="nucleotide sequence ID" value="NZ_KB446648.1"/>
</dbReference>
<protein>
    <submittedName>
        <fullName evidence="1">Cof-like hydrolase</fullName>
    </submittedName>
</protein>
<name>M2P8K5_9FIRM</name>
<keyword evidence="1" id="KW-0378">Hydrolase</keyword>
<organism evidence="1 2">
    <name type="scientific">Eggerthia catenaformis OT 569 = DSM 20559</name>
    <dbReference type="NCBI Taxonomy" id="999415"/>
    <lineage>
        <taxon>Bacteria</taxon>
        <taxon>Bacillati</taxon>
        <taxon>Bacillota</taxon>
        <taxon>Erysipelotrichia</taxon>
        <taxon>Erysipelotrichales</taxon>
        <taxon>Coprobacillaceae</taxon>
        <taxon>Eggerthia</taxon>
    </lineage>
</organism>
<dbReference type="SUPFAM" id="SSF56784">
    <property type="entry name" value="HAD-like"/>
    <property type="match status" value="1"/>
</dbReference>
<dbReference type="Proteomes" id="UP000011758">
    <property type="component" value="Unassembled WGS sequence"/>
</dbReference>
<evidence type="ECO:0000313" key="2">
    <source>
        <dbReference type="Proteomes" id="UP000011758"/>
    </source>
</evidence>
<dbReference type="NCBIfam" id="TIGR01484">
    <property type="entry name" value="HAD-SF-IIB"/>
    <property type="match status" value="1"/>
</dbReference>
<dbReference type="GO" id="GO:0005829">
    <property type="term" value="C:cytosol"/>
    <property type="evidence" value="ECO:0007669"/>
    <property type="project" value="TreeGrafter"/>
</dbReference>
<dbReference type="SFLD" id="SFLDG01140">
    <property type="entry name" value="C2.B:_Phosphomannomutase_and_P"/>
    <property type="match status" value="1"/>
</dbReference>
<comment type="caution">
    <text evidence="1">The sequence shown here is derived from an EMBL/GenBank/DDBJ whole genome shotgun (WGS) entry which is preliminary data.</text>
</comment>
<dbReference type="CDD" id="cd07516">
    <property type="entry name" value="HAD_Pase"/>
    <property type="match status" value="1"/>
</dbReference>
<dbReference type="EMBL" id="AGEJ01000018">
    <property type="protein sequence ID" value="EMD16667.1"/>
    <property type="molecule type" value="Genomic_DNA"/>
</dbReference>
<dbReference type="BioCyc" id="ECAT999415-HMP:GTTI-1255-MONOMER"/>
<dbReference type="PROSITE" id="PS01229">
    <property type="entry name" value="COF_2"/>
    <property type="match status" value="1"/>
</dbReference>
<dbReference type="Gene3D" id="3.40.50.1000">
    <property type="entry name" value="HAD superfamily/HAD-like"/>
    <property type="match status" value="1"/>
</dbReference>
<dbReference type="InterPro" id="IPR006379">
    <property type="entry name" value="HAD-SF_hydro_IIB"/>
</dbReference>
<dbReference type="PANTHER" id="PTHR10000">
    <property type="entry name" value="PHOSPHOSERINE PHOSPHATASE"/>
    <property type="match status" value="1"/>
</dbReference>
<dbReference type="InterPro" id="IPR023214">
    <property type="entry name" value="HAD_sf"/>
</dbReference>
<accession>M2P8K5</accession>
<dbReference type="PANTHER" id="PTHR10000:SF8">
    <property type="entry name" value="HAD SUPERFAMILY HYDROLASE-LIKE, TYPE 3"/>
    <property type="match status" value="1"/>
</dbReference>
<evidence type="ECO:0000313" key="1">
    <source>
        <dbReference type="EMBL" id="EMD16667.1"/>
    </source>
</evidence>